<gene>
    <name evidence="2" type="ORF">EOE48_19755</name>
</gene>
<dbReference type="Proteomes" id="UP000286997">
    <property type="component" value="Unassembled WGS sequence"/>
</dbReference>
<proteinExistence type="predicted"/>
<organism evidence="2 3">
    <name type="scientific">Methylobacterium oryzihabitans</name>
    <dbReference type="NCBI Taxonomy" id="2499852"/>
    <lineage>
        <taxon>Bacteria</taxon>
        <taxon>Pseudomonadati</taxon>
        <taxon>Pseudomonadota</taxon>
        <taxon>Alphaproteobacteria</taxon>
        <taxon>Hyphomicrobiales</taxon>
        <taxon>Methylobacteriaceae</taxon>
        <taxon>Methylobacterium</taxon>
    </lineage>
</organism>
<keyword evidence="3" id="KW-1185">Reference proteome</keyword>
<dbReference type="RefSeq" id="WP_127732325.1">
    <property type="nucleotide sequence ID" value="NZ_SACP01000021.1"/>
</dbReference>
<protein>
    <submittedName>
        <fullName evidence="2">Uncharacterized protein</fullName>
    </submittedName>
</protein>
<dbReference type="AlphaFoldDB" id="A0A437NZQ9"/>
<name>A0A437NZQ9_9HYPH</name>
<dbReference type="SUPFAM" id="SSF55486">
    <property type="entry name" value="Metalloproteases ('zincins'), catalytic domain"/>
    <property type="match status" value="1"/>
</dbReference>
<feature type="compositionally biased region" description="Basic and acidic residues" evidence="1">
    <location>
        <begin position="581"/>
        <end position="593"/>
    </location>
</feature>
<dbReference type="EMBL" id="SACP01000021">
    <property type="protein sequence ID" value="RVU15502.1"/>
    <property type="molecule type" value="Genomic_DNA"/>
</dbReference>
<evidence type="ECO:0000313" key="2">
    <source>
        <dbReference type="EMBL" id="RVU15502.1"/>
    </source>
</evidence>
<sequence length="648" mass="69940">MPGVAAGFYATTADPYAQVRVERDVRQFRTTVSGDILRSDEAIVSFLLRPEAVVQTGDVIGGTAELFWSEAGFPTTAQVQLTPVATQDGTEAVSVQLGTGPGAPSLTLVRQDRSLRRLSLVMHAIKGLALPNPSLVDANAAGETLPTVMKAASIEVAVPAGIQTRSELSSRALDPQRIVNPAELEAMLREWGSPPASVGLADDWWLHVVFAGRLEGGRDVLGIMYDTQSQNADPPRQGLAVFLNTKTLSDFRQTDPVAWRRHVLFTLAHEIGHALNLPHCAERNAPAALSWMNNPFTFAGGSEAFWSGFKDRFDDDELCFLCHAPHIDIAPGTSNYAVRQSRLIAGSGGPPGGLVALAASGAPVRAAAALTPVKRCAKGQPVPLYRFGEPVFLKFTLANLGEARFPYPKSFDPSDGLLTVTVTRPDGRSRTLRPAMALCQHHPEAWLEPGGEPASFDGIFASFDADGPLFDLPGRYRVTARFAGLPGPPLAAAPATLRVLHPTRAEEIAAVTVWDDPGLMRAIYLRQPLLALDRWQELVERYEAIARDGADPDDTTAAFLRYTAALGWMQRFAPASRKRAREPDPEKAREHLRAGQHPQLPSGAAGKLRRLEDDASGVTAEPGLSRRSRARPRRASPAPPAPSARSRR</sequence>
<feature type="region of interest" description="Disordered" evidence="1">
    <location>
        <begin position="574"/>
        <end position="648"/>
    </location>
</feature>
<evidence type="ECO:0000256" key="1">
    <source>
        <dbReference type="SAM" id="MobiDB-lite"/>
    </source>
</evidence>
<dbReference type="OrthoDB" id="827535at2"/>
<reference evidence="2 3" key="1">
    <citation type="submission" date="2019-01" db="EMBL/GenBank/DDBJ databases">
        <authorList>
            <person name="Chen W.-M."/>
        </authorList>
    </citation>
    <scope>NUCLEOTIDE SEQUENCE [LARGE SCALE GENOMIC DNA]</scope>
    <source>
        <strain evidence="2 3">TER-1</strain>
    </source>
</reference>
<comment type="caution">
    <text evidence="2">The sequence shown here is derived from an EMBL/GenBank/DDBJ whole genome shotgun (WGS) entry which is preliminary data.</text>
</comment>
<accession>A0A437NZQ9</accession>
<evidence type="ECO:0000313" key="3">
    <source>
        <dbReference type="Proteomes" id="UP000286997"/>
    </source>
</evidence>